<dbReference type="InterPro" id="IPR016064">
    <property type="entry name" value="NAD/diacylglycerol_kinase_sf"/>
</dbReference>
<keyword evidence="8" id="KW-1185">Reference proteome</keyword>
<evidence type="ECO:0000256" key="3">
    <source>
        <dbReference type="ARBA" id="ARBA00022857"/>
    </source>
</evidence>
<dbReference type="SUPFAM" id="SSF111331">
    <property type="entry name" value="NAD kinase/diacylglycerol kinase-like"/>
    <property type="match status" value="1"/>
</dbReference>
<accession>A0AAX4HQA3</accession>
<keyword evidence="2 6" id="KW-0418">Kinase</keyword>
<feature type="binding site" evidence="6">
    <location>
        <position position="185"/>
    </location>
    <ligand>
        <name>NAD(+)</name>
        <dbReference type="ChEBI" id="CHEBI:57540"/>
    </ligand>
</feature>
<dbReference type="GO" id="GO:0005737">
    <property type="term" value="C:cytoplasm"/>
    <property type="evidence" value="ECO:0007669"/>
    <property type="project" value="UniProtKB-SubCell"/>
</dbReference>
<organism evidence="7 8">
    <name type="scientific">Peredibacter starrii</name>
    <dbReference type="NCBI Taxonomy" id="28202"/>
    <lineage>
        <taxon>Bacteria</taxon>
        <taxon>Pseudomonadati</taxon>
        <taxon>Bdellovibrionota</taxon>
        <taxon>Bacteriovoracia</taxon>
        <taxon>Bacteriovoracales</taxon>
        <taxon>Bacteriovoracaceae</taxon>
        <taxon>Peredibacter</taxon>
    </lineage>
</organism>
<sequence length="300" mass="34020">MKKPSFKIIGITLKPNSTPEFYNLLPNLCAWLLRRKKQVVFREEDKERVHKFFKQKSTEGLEFWNSKNFHNKVDMMFSLGGDGTLIGACRRINTKIPVLGINLGRLGFITEFNKNEYFDLLANIMEGKYETTTKPLFHVSISKKGEEHFSDYFFNDAVLAKNDIARMIYLRAEMGHEHIYNLAGDGIIISSPMGSTAYSMAAGGPIVHPDVKGLVLTPICPHSLIHRPFVVPDTAPIQLKILPPHHSVTLTLDGQVAINVDDQDVVTINGSKVKKITLIKNPERLYFETIRDKFVFSKKD</sequence>
<keyword evidence="6" id="KW-0963">Cytoplasm</keyword>
<evidence type="ECO:0000256" key="5">
    <source>
        <dbReference type="ARBA" id="ARBA00047925"/>
    </source>
</evidence>
<dbReference type="EMBL" id="CP139487">
    <property type="protein sequence ID" value="WPU65500.1"/>
    <property type="molecule type" value="Genomic_DNA"/>
</dbReference>
<evidence type="ECO:0000256" key="1">
    <source>
        <dbReference type="ARBA" id="ARBA00022679"/>
    </source>
</evidence>
<keyword evidence="4 6" id="KW-0520">NAD</keyword>
<dbReference type="Proteomes" id="UP001324634">
    <property type="component" value="Chromosome"/>
</dbReference>
<dbReference type="AlphaFoldDB" id="A0AAX4HQA3"/>
<keyword evidence="6" id="KW-0067">ATP-binding</keyword>
<keyword evidence="1 6" id="KW-0808">Transferase</keyword>
<dbReference type="RefSeq" id="WP_321396088.1">
    <property type="nucleotide sequence ID" value="NZ_CP139487.1"/>
</dbReference>
<dbReference type="Gene3D" id="2.60.200.30">
    <property type="entry name" value="Probable inorganic polyphosphate/atp-NAD kinase, domain 2"/>
    <property type="match status" value="1"/>
</dbReference>
<dbReference type="InterPro" id="IPR017438">
    <property type="entry name" value="ATP-NAD_kinase_N"/>
</dbReference>
<dbReference type="Pfam" id="PF01513">
    <property type="entry name" value="NAD_kinase"/>
    <property type="match status" value="1"/>
</dbReference>
<evidence type="ECO:0000313" key="7">
    <source>
        <dbReference type="EMBL" id="WPU65500.1"/>
    </source>
</evidence>
<dbReference type="Gene3D" id="3.40.50.10330">
    <property type="entry name" value="Probable inorganic polyphosphate/atp-NAD kinase, domain 1"/>
    <property type="match status" value="1"/>
</dbReference>
<dbReference type="EC" id="2.7.1.23" evidence="6"/>
<comment type="caution">
    <text evidence="6">Lacks conserved residue(s) required for the propagation of feature annotation.</text>
</comment>
<evidence type="ECO:0000256" key="6">
    <source>
        <dbReference type="HAMAP-Rule" id="MF_00361"/>
    </source>
</evidence>
<proteinExistence type="inferred from homology"/>
<feature type="binding site" evidence="6">
    <location>
        <position position="166"/>
    </location>
    <ligand>
        <name>NAD(+)</name>
        <dbReference type="ChEBI" id="CHEBI:57540"/>
    </ligand>
</feature>
<dbReference type="GO" id="GO:0046872">
    <property type="term" value="F:metal ion binding"/>
    <property type="evidence" value="ECO:0007669"/>
    <property type="project" value="UniProtKB-UniRule"/>
</dbReference>
<dbReference type="GO" id="GO:0019674">
    <property type="term" value="P:NAD+ metabolic process"/>
    <property type="evidence" value="ECO:0007669"/>
    <property type="project" value="InterPro"/>
</dbReference>
<comment type="subcellular location">
    <subcellularLocation>
        <location evidence="6">Cytoplasm</location>
    </subcellularLocation>
</comment>
<protein>
    <recommendedName>
        <fullName evidence="6">NAD kinase</fullName>
        <ecNumber evidence="6">2.7.1.23</ecNumber>
    </recommendedName>
    <alternativeName>
        <fullName evidence="6">ATP-dependent NAD kinase</fullName>
    </alternativeName>
</protein>
<comment type="similarity">
    <text evidence="6">Belongs to the NAD kinase family.</text>
</comment>
<dbReference type="PANTHER" id="PTHR20275:SF0">
    <property type="entry name" value="NAD KINASE"/>
    <property type="match status" value="1"/>
</dbReference>
<feature type="binding site" evidence="6">
    <location>
        <begin position="82"/>
        <end position="83"/>
    </location>
    <ligand>
        <name>NAD(+)</name>
        <dbReference type="ChEBI" id="CHEBI:57540"/>
    </ligand>
</feature>
<comment type="cofactor">
    <cofactor evidence="6">
        <name>a divalent metal cation</name>
        <dbReference type="ChEBI" id="CHEBI:60240"/>
    </cofactor>
</comment>
<feature type="active site" description="Proton acceptor" evidence="6">
    <location>
        <position position="82"/>
    </location>
</feature>
<dbReference type="GO" id="GO:0051287">
    <property type="term" value="F:NAD binding"/>
    <property type="evidence" value="ECO:0007669"/>
    <property type="project" value="UniProtKB-ARBA"/>
</dbReference>
<dbReference type="GO" id="GO:0006741">
    <property type="term" value="P:NADP+ biosynthetic process"/>
    <property type="evidence" value="ECO:0007669"/>
    <property type="project" value="UniProtKB-UniRule"/>
</dbReference>
<dbReference type="KEGG" id="psti:SOO65_01945"/>
<comment type="function">
    <text evidence="6">Involved in the regulation of the intracellular balance of NAD and NADP, and is a key enzyme in the biosynthesis of NADP. Catalyzes specifically the phosphorylation on 2'-hydroxyl of the adenosine moiety of NAD to yield NADP.</text>
</comment>
<feature type="binding site" evidence="6">
    <location>
        <begin position="155"/>
        <end position="156"/>
    </location>
    <ligand>
        <name>NAD(+)</name>
        <dbReference type="ChEBI" id="CHEBI:57540"/>
    </ligand>
</feature>
<evidence type="ECO:0000256" key="4">
    <source>
        <dbReference type="ARBA" id="ARBA00023027"/>
    </source>
</evidence>
<dbReference type="GO" id="GO:0005524">
    <property type="term" value="F:ATP binding"/>
    <property type="evidence" value="ECO:0007669"/>
    <property type="project" value="UniProtKB-KW"/>
</dbReference>
<keyword evidence="6" id="KW-0547">Nucleotide-binding</keyword>
<evidence type="ECO:0000256" key="2">
    <source>
        <dbReference type="ARBA" id="ARBA00022777"/>
    </source>
</evidence>
<dbReference type="HAMAP" id="MF_00361">
    <property type="entry name" value="NAD_kinase"/>
    <property type="match status" value="1"/>
</dbReference>
<dbReference type="PANTHER" id="PTHR20275">
    <property type="entry name" value="NAD KINASE"/>
    <property type="match status" value="1"/>
</dbReference>
<reference evidence="7 8" key="1">
    <citation type="submission" date="2023-11" db="EMBL/GenBank/DDBJ databases">
        <title>Peredibacter starrii A3.12.</title>
        <authorList>
            <person name="Mitchell R.J."/>
        </authorList>
    </citation>
    <scope>NUCLEOTIDE SEQUENCE [LARGE SCALE GENOMIC DNA]</scope>
    <source>
        <strain evidence="7 8">A3.12</strain>
    </source>
</reference>
<feature type="binding site" evidence="6">
    <location>
        <position position="255"/>
    </location>
    <ligand>
        <name>NAD(+)</name>
        <dbReference type="ChEBI" id="CHEBI:57540"/>
    </ligand>
</feature>
<dbReference type="InterPro" id="IPR002504">
    <property type="entry name" value="NADK"/>
</dbReference>
<keyword evidence="3 6" id="KW-0521">NADP</keyword>
<dbReference type="GO" id="GO:0003951">
    <property type="term" value="F:NAD+ kinase activity"/>
    <property type="evidence" value="ECO:0007669"/>
    <property type="project" value="UniProtKB-UniRule"/>
</dbReference>
<comment type="catalytic activity">
    <reaction evidence="5 6">
        <text>NAD(+) + ATP = ADP + NADP(+) + H(+)</text>
        <dbReference type="Rhea" id="RHEA:18629"/>
        <dbReference type="ChEBI" id="CHEBI:15378"/>
        <dbReference type="ChEBI" id="CHEBI:30616"/>
        <dbReference type="ChEBI" id="CHEBI:57540"/>
        <dbReference type="ChEBI" id="CHEBI:58349"/>
        <dbReference type="ChEBI" id="CHEBI:456216"/>
        <dbReference type="EC" id="2.7.1.23"/>
    </reaction>
</comment>
<name>A0AAX4HQA3_9BACT</name>
<evidence type="ECO:0000313" key="8">
    <source>
        <dbReference type="Proteomes" id="UP001324634"/>
    </source>
</evidence>
<dbReference type="InterPro" id="IPR017437">
    <property type="entry name" value="ATP-NAD_kinase_PpnK-typ_C"/>
</dbReference>
<gene>
    <name evidence="6" type="primary">nadK</name>
    <name evidence="7" type="ORF">SOO65_01945</name>
</gene>
<dbReference type="Pfam" id="PF20143">
    <property type="entry name" value="NAD_kinase_C"/>
    <property type="match status" value="1"/>
</dbReference>